<feature type="compositionally biased region" description="Basic residues" evidence="1">
    <location>
        <begin position="513"/>
        <end position="534"/>
    </location>
</feature>
<gene>
    <name evidence="2" type="ORF">D7S86_16970</name>
</gene>
<feature type="compositionally biased region" description="Basic and acidic residues" evidence="1">
    <location>
        <begin position="500"/>
        <end position="510"/>
    </location>
</feature>
<dbReference type="Gene3D" id="2.160.20.10">
    <property type="entry name" value="Single-stranded right-handed beta-helix, Pectin lyase-like"/>
    <property type="match status" value="1"/>
</dbReference>
<feature type="compositionally biased region" description="Basic and acidic residues" evidence="1">
    <location>
        <begin position="564"/>
        <end position="574"/>
    </location>
</feature>
<feature type="compositionally biased region" description="Basic and acidic residues" evidence="1">
    <location>
        <begin position="535"/>
        <end position="545"/>
    </location>
</feature>
<dbReference type="AlphaFoldDB" id="A0A494Y0M3"/>
<dbReference type="InterPro" id="IPR012334">
    <property type="entry name" value="Pectin_lyas_fold"/>
</dbReference>
<sequence>MVLAAGDSATVALPNGQGIQVALTNATAQALVDNSGTIRAENGTVLLTARGKDTLLSTVVNLSGVVRAGDVVLDAGTTGDVAMTGKIDASNTAPGGTGGTVVLSGDRVGLFNNASIDVSGDAAGGKVILGGDSLHQLTGTQAQTMLADGMTFANDTQVDRGATIRADSAHGDGGFVETSGHDLDVQGAVSASAPNGKSGQWLIDPTNVTIATSSDAGYGGSVTSGFSGGSNASATINNTTISDALNEGTDVLISTASTGSASGDIVQNAGADIRKTAGGAANLTMTANGSIQLNGNITSTSDTLDLNLVAGVGTANGSVNNNTDGTSTIDLNGGNLTIWGRTTSGNGILRNGNSIALSGSVVNIGGGSLQGTSSGGAGVVFQGTLTTTGNGTLTATGVSNSGNGVVIWKYGNLNVTGNSTIEINGTSASGRSVYAFAGYDSVNGRAADRRGQCVRQQFDDFHRSLDGEHGCQSARTNQRRGRQHGRDSRRFVPRHGRRPERRDQRFRDGRSGGFRKLHRSRRSRAIRHHQCHGQRHCDRQRELDARHRRNDHRGRQRHASGCRVDQKQRAIDRL</sequence>
<keyword evidence="3" id="KW-1185">Reference proteome</keyword>
<evidence type="ECO:0000256" key="1">
    <source>
        <dbReference type="SAM" id="MobiDB-lite"/>
    </source>
</evidence>
<dbReference type="EMBL" id="RBZU01000007">
    <property type="protein sequence ID" value="RKP53403.1"/>
    <property type="molecule type" value="Genomic_DNA"/>
</dbReference>
<comment type="caution">
    <text evidence="2">The sequence shown here is derived from an EMBL/GenBank/DDBJ whole genome shotgun (WGS) entry which is preliminary data.</text>
</comment>
<reference evidence="2 3" key="1">
    <citation type="submission" date="2018-10" db="EMBL/GenBank/DDBJ databases">
        <title>Robbsia sp. DHC34, isolated from soil.</title>
        <authorList>
            <person name="Gao Z.-H."/>
            <person name="Qiu L.-H."/>
        </authorList>
    </citation>
    <scope>NUCLEOTIDE SEQUENCE [LARGE SCALE GENOMIC DNA]</scope>
    <source>
        <strain evidence="2 3">DHC34</strain>
    </source>
</reference>
<evidence type="ECO:0000313" key="3">
    <source>
        <dbReference type="Proteomes" id="UP000270342"/>
    </source>
</evidence>
<evidence type="ECO:0000313" key="2">
    <source>
        <dbReference type="EMBL" id="RKP53403.1"/>
    </source>
</evidence>
<feature type="region of interest" description="Disordered" evidence="1">
    <location>
        <begin position="464"/>
        <end position="574"/>
    </location>
</feature>
<accession>A0A494Y0M3</accession>
<name>A0A494Y0M3_9BURK</name>
<dbReference type="Proteomes" id="UP000270342">
    <property type="component" value="Unassembled WGS sequence"/>
</dbReference>
<feature type="compositionally biased region" description="Basic residues" evidence="1">
    <location>
        <begin position="546"/>
        <end position="560"/>
    </location>
</feature>
<organism evidence="2 3">
    <name type="scientific">Pararobbsia silviterrae</name>
    <dbReference type="NCBI Taxonomy" id="1792498"/>
    <lineage>
        <taxon>Bacteria</taxon>
        <taxon>Pseudomonadati</taxon>
        <taxon>Pseudomonadota</taxon>
        <taxon>Betaproteobacteria</taxon>
        <taxon>Burkholderiales</taxon>
        <taxon>Burkholderiaceae</taxon>
        <taxon>Pararobbsia</taxon>
    </lineage>
</organism>
<proteinExistence type="predicted"/>
<protein>
    <submittedName>
        <fullName evidence="2">Uncharacterized protein</fullName>
    </submittedName>
</protein>